<proteinExistence type="inferred from homology"/>
<comment type="subcellular location">
    <subcellularLocation>
        <location evidence="2">Membrane</location>
        <topology evidence="2">Multi-pass membrane protein</topology>
    </subcellularLocation>
</comment>
<dbReference type="Pfam" id="PF02163">
    <property type="entry name" value="Peptidase_M50"/>
    <property type="match status" value="1"/>
</dbReference>
<dbReference type="InterPro" id="IPR008915">
    <property type="entry name" value="Peptidase_M50"/>
</dbReference>
<reference evidence="9 10" key="1">
    <citation type="submission" date="2021-03" db="EMBL/GenBank/DDBJ databases">
        <title>Genomic Encyclopedia of Type Strains, Phase IV (KMG-IV): sequencing the most valuable type-strain genomes for metagenomic binning, comparative biology and taxonomic classification.</title>
        <authorList>
            <person name="Goeker M."/>
        </authorList>
    </citation>
    <scope>NUCLEOTIDE SEQUENCE [LARGE SCALE GENOMIC DNA]</scope>
    <source>
        <strain evidence="9 10">DSM 21085</strain>
    </source>
</reference>
<sequence length="149" mass="16753">MNISLLLYLLFVVAPIGTVLHEAGHVLGAKSLKADHVRLTIGSGTIVNTFIIRKVQVRIRAIFFLGGSASSERKNMYKPSELIWIALCGPLTNGFIALLLYILYMIYPSSYLLLLLLFNLWIAIINLVPFRFKEKQSDGYAIVKVLTKR</sequence>
<protein>
    <submittedName>
        <fullName evidence="9">Zn-dependent protease</fullName>
    </submittedName>
</protein>
<feature type="transmembrane region" description="Helical" evidence="7">
    <location>
        <begin position="82"/>
        <end position="104"/>
    </location>
</feature>
<dbReference type="RefSeq" id="WP_209481013.1">
    <property type="nucleotide sequence ID" value="NZ_JAGGKK010000013.1"/>
</dbReference>
<comment type="cofactor">
    <cofactor evidence="1">
        <name>Zn(2+)</name>
        <dbReference type="ChEBI" id="CHEBI:29105"/>
    </cofactor>
</comment>
<keyword evidence="4 7" id="KW-0812">Transmembrane</keyword>
<keyword evidence="9" id="KW-0645">Protease</keyword>
<dbReference type="GO" id="GO:0008233">
    <property type="term" value="F:peptidase activity"/>
    <property type="evidence" value="ECO:0007669"/>
    <property type="project" value="UniProtKB-KW"/>
</dbReference>
<dbReference type="Proteomes" id="UP001519328">
    <property type="component" value="Unassembled WGS sequence"/>
</dbReference>
<comment type="caution">
    <text evidence="9">The sequence shown here is derived from an EMBL/GenBank/DDBJ whole genome shotgun (WGS) entry which is preliminary data.</text>
</comment>
<evidence type="ECO:0000256" key="7">
    <source>
        <dbReference type="SAM" id="Phobius"/>
    </source>
</evidence>
<evidence type="ECO:0000313" key="10">
    <source>
        <dbReference type="Proteomes" id="UP001519328"/>
    </source>
</evidence>
<name>A0ABS4HFX4_9BACI</name>
<keyword evidence="5 7" id="KW-1133">Transmembrane helix</keyword>
<dbReference type="GO" id="GO:0006508">
    <property type="term" value="P:proteolysis"/>
    <property type="evidence" value="ECO:0007669"/>
    <property type="project" value="UniProtKB-KW"/>
</dbReference>
<keyword evidence="9" id="KW-0378">Hydrolase</keyword>
<evidence type="ECO:0000256" key="6">
    <source>
        <dbReference type="ARBA" id="ARBA00023136"/>
    </source>
</evidence>
<organism evidence="9 10">
    <name type="scientific">Virgibacillus litoralis</name>
    <dbReference type="NCBI Taxonomy" id="578221"/>
    <lineage>
        <taxon>Bacteria</taxon>
        <taxon>Bacillati</taxon>
        <taxon>Bacillota</taxon>
        <taxon>Bacilli</taxon>
        <taxon>Bacillales</taxon>
        <taxon>Bacillaceae</taxon>
        <taxon>Virgibacillus</taxon>
    </lineage>
</organism>
<feature type="domain" description="Peptidase M50" evidence="8">
    <location>
        <begin position="18"/>
        <end position="106"/>
    </location>
</feature>
<dbReference type="EMBL" id="JAGGKK010000013">
    <property type="protein sequence ID" value="MBP1949514.1"/>
    <property type="molecule type" value="Genomic_DNA"/>
</dbReference>
<evidence type="ECO:0000256" key="1">
    <source>
        <dbReference type="ARBA" id="ARBA00001947"/>
    </source>
</evidence>
<evidence type="ECO:0000259" key="8">
    <source>
        <dbReference type="Pfam" id="PF02163"/>
    </source>
</evidence>
<keyword evidence="6 7" id="KW-0472">Membrane</keyword>
<gene>
    <name evidence="9" type="ORF">J2Z82_002453</name>
</gene>
<accession>A0ABS4HFX4</accession>
<comment type="similarity">
    <text evidence="3">Belongs to the peptidase M50B family.</text>
</comment>
<evidence type="ECO:0000256" key="4">
    <source>
        <dbReference type="ARBA" id="ARBA00022692"/>
    </source>
</evidence>
<keyword evidence="10" id="KW-1185">Reference proteome</keyword>
<feature type="transmembrane region" description="Helical" evidence="7">
    <location>
        <begin position="110"/>
        <end position="128"/>
    </location>
</feature>
<evidence type="ECO:0000256" key="2">
    <source>
        <dbReference type="ARBA" id="ARBA00004141"/>
    </source>
</evidence>
<evidence type="ECO:0000256" key="5">
    <source>
        <dbReference type="ARBA" id="ARBA00022989"/>
    </source>
</evidence>
<evidence type="ECO:0000313" key="9">
    <source>
        <dbReference type="EMBL" id="MBP1949514.1"/>
    </source>
</evidence>
<feature type="transmembrane region" description="Helical" evidence="7">
    <location>
        <begin position="6"/>
        <end position="28"/>
    </location>
</feature>
<evidence type="ECO:0000256" key="3">
    <source>
        <dbReference type="ARBA" id="ARBA00007931"/>
    </source>
</evidence>